<evidence type="ECO:0000259" key="2">
    <source>
        <dbReference type="PROSITE" id="PS50878"/>
    </source>
</evidence>
<dbReference type="InterPro" id="IPR043502">
    <property type="entry name" value="DNA/RNA_pol_sf"/>
</dbReference>
<evidence type="ECO:0000256" key="1">
    <source>
        <dbReference type="SAM" id="MobiDB-lite"/>
    </source>
</evidence>
<dbReference type="PANTHER" id="PTHR33050:SF7">
    <property type="entry name" value="RIBONUCLEASE H"/>
    <property type="match status" value="1"/>
</dbReference>
<protein>
    <recommendedName>
        <fullName evidence="2">Reverse transcriptase domain-containing protein</fullName>
    </recommendedName>
</protein>
<dbReference type="SUPFAM" id="SSF56672">
    <property type="entry name" value="DNA/RNA polymerases"/>
    <property type="match status" value="1"/>
</dbReference>
<proteinExistence type="predicted"/>
<feature type="non-terminal residue" evidence="3">
    <location>
        <position position="1"/>
    </location>
</feature>
<dbReference type="EMBL" id="SNRW01013406">
    <property type="protein sequence ID" value="KAA6372658.1"/>
    <property type="molecule type" value="Genomic_DNA"/>
</dbReference>
<feature type="domain" description="Reverse transcriptase" evidence="2">
    <location>
        <begin position="1"/>
        <end position="166"/>
    </location>
</feature>
<gene>
    <name evidence="3" type="ORF">EZS28_031814</name>
</gene>
<sequence length="481" mass="56538">GRRRHNPGPGLFRQVMDSNNRDHKEERRLEEDPGLSNSEQRVGNGVFQIFIKHSITTEQQKRCDCIYVFYFNYHYYNYNGMPFGVQTAPKTFNKCIQPMIAEARERSSSRIFDYVDDILILNYDSTILKLEIQQVMKDLMEFCRMFAMDKSKINPTQIIEFLGWQWNTRTMTIQLTISRRRGVLKQLRHLMELAKRKKTIKNKGFSIRNFRNTIHNCTFETLRASYQITLKADRQCDRQKTLEQVDSTQQECDIIHNMVDQQTSPQSTIVRHETQQVDNNPDRSFELRMGATLIRENQEKVFAHKEQMNNCLKSSNQREVSALLKALLKFRQELIQQQPVGILLLTDKTVIMNCYNKDKGSISITPPVDKVLKQLVKVIQMRRLNNQERYPLENTQGIWDLGLHKRTCNTQEPIMRQILKNLQRQVFSQANRFSLESFMKVHVLHPSISKLLKTTRKVKKKRIPLVVLIAIDCPIRSDAQS</sequence>
<dbReference type="PROSITE" id="PS50878">
    <property type="entry name" value="RT_POL"/>
    <property type="match status" value="1"/>
</dbReference>
<feature type="compositionally biased region" description="Basic and acidic residues" evidence="1">
    <location>
        <begin position="19"/>
        <end position="31"/>
    </location>
</feature>
<name>A0A5J4UQG4_9EUKA</name>
<dbReference type="Pfam" id="PF00078">
    <property type="entry name" value="RVT_1"/>
    <property type="match status" value="1"/>
</dbReference>
<dbReference type="InterPro" id="IPR000477">
    <property type="entry name" value="RT_dom"/>
</dbReference>
<dbReference type="Proteomes" id="UP000324800">
    <property type="component" value="Unassembled WGS sequence"/>
</dbReference>
<dbReference type="Gene3D" id="3.30.70.270">
    <property type="match status" value="1"/>
</dbReference>
<dbReference type="InterPro" id="IPR052055">
    <property type="entry name" value="Hepadnavirus_pol/RT"/>
</dbReference>
<dbReference type="PANTHER" id="PTHR33050">
    <property type="entry name" value="REVERSE TRANSCRIPTASE DOMAIN-CONTAINING PROTEIN"/>
    <property type="match status" value="1"/>
</dbReference>
<evidence type="ECO:0000313" key="3">
    <source>
        <dbReference type="EMBL" id="KAA6372658.1"/>
    </source>
</evidence>
<comment type="caution">
    <text evidence="3">The sequence shown here is derived from an EMBL/GenBank/DDBJ whole genome shotgun (WGS) entry which is preliminary data.</text>
</comment>
<reference evidence="3 4" key="1">
    <citation type="submission" date="2019-03" db="EMBL/GenBank/DDBJ databases">
        <title>Single cell metagenomics reveals metabolic interactions within the superorganism composed of flagellate Streblomastix strix and complex community of Bacteroidetes bacteria on its surface.</title>
        <authorList>
            <person name="Treitli S.C."/>
            <person name="Kolisko M."/>
            <person name="Husnik F."/>
            <person name="Keeling P."/>
            <person name="Hampl V."/>
        </authorList>
    </citation>
    <scope>NUCLEOTIDE SEQUENCE [LARGE SCALE GENOMIC DNA]</scope>
    <source>
        <strain evidence="3">ST1C</strain>
    </source>
</reference>
<organism evidence="3 4">
    <name type="scientific">Streblomastix strix</name>
    <dbReference type="NCBI Taxonomy" id="222440"/>
    <lineage>
        <taxon>Eukaryota</taxon>
        <taxon>Metamonada</taxon>
        <taxon>Preaxostyla</taxon>
        <taxon>Oxymonadida</taxon>
        <taxon>Streblomastigidae</taxon>
        <taxon>Streblomastix</taxon>
    </lineage>
</organism>
<accession>A0A5J4UQG4</accession>
<feature type="region of interest" description="Disordered" evidence="1">
    <location>
        <begin position="1"/>
        <end position="39"/>
    </location>
</feature>
<evidence type="ECO:0000313" key="4">
    <source>
        <dbReference type="Proteomes" id="UP000324800"/>
    </source>
</evidence>
<dbReference type="AlphaFoldDB" id="A0A5J4UQG4"/>
<dbReference type="InterPro" id="IPR043128">
    <property type="entry name" value="Rev_trsase/Diguanyl_cyclase"/>
</dbReference>